<feature type="region of interest" description="Disordered" evidence="1">
    <location>
        <begin position="129"/>
        <end position="167"/>
    </location>
</feature>
<keyword evidence="3" id="KW-1185">Reference proteome</keyword>
<protein>
    <submittedName>
        <fullName evidence="2">Uncharacterized protein</fullName>
    </submittedName>
</protein>
<reference evidence="2 3" key="1">
    <citation type="submission" date="2020-01" db="EMBL/GenBank/DDBJ databases">
        <title>Draft genome sequence of Aspergillus udagawae IFM 53868.</title>
        <authorList>
            <person name="Takahashi H."/>
            <person name="Yaguchi T."/>
        </authorList>
    </citation>
    <scope>NUCLEOTIDE SEQUENCE [LARGE SCALE GENOMIC DNA]</scope>
    <source>
        <strain evidence="2 3">IFM 53868</strain>
    </source>
</reference>
<proteinExistence type="predicted"/>
<gene>
    <name evidence="2" type="ORF">IFM53868_09187</name>
</gene>
<evidence type="ECO:0000313" key="3">
    <source>
        <dbReference type="Proteomes" id="UP000465266"/>
    </source>
</evidence>
<comment type="caution">
    <text evidence="2">The sequence shown here is derived from an EMBL/GenBank/DDBJ whole genome shotgun (WGS) entry which is preliminary data.</text>
</comment>
<evidence type="ECO:0000313" key="2">
    <source>
        <dbReference type="EMBL" id="GFF97564.1"/>
    </source>
</evidence>
<accession>A0ABQ1BAU0</accession>
<organism evidence="2 3">
    <name type="scientific">Aspergillus udagawae</name>
    <dbReference type="NCBI Taxonomy" id="91492"/>
    <lineage>
        <taxon>Eukaryota</taxon>
        <taxon>Fungi</taxon>
        <taxon>Dikarya</taxon>
        <taxon>Ascomycota</taxon>
        <taxon>Pezizomycotina</taxon>
        <taxon>Eurotiomycetes</taxon>
        <taxon>Eurotiomycetidae</taxon>
        <taxon>Eurotiales</taxon>
        <taxon>Aspergillaceae</taxon>
        <taxon>Aspergillus</taxon>
        <taxon>Aspergillus subgen. Fumigati</taxon>
    </lineage>
</organism>
<dbReference type="Proteomes" id="UP000465266">
    <property type="component" value="Unassembled WGS sequence"/>
</dbReference>
<evidence type="ECO:0000256" key="1">
    <source>
        <dbReference type="SAM" id="MobiDB-lite"/>
    </source>
</evidence>
<sequence>MSKSSSSKPKPKAQHWDIPDFDIPEAEMEWEDLVARAKLGKTTINTLPKEMFKSASQVTPKQFTMLRVYAPELESIESFRENGGIFFKVVETDTPINSIGEKDNQIWPGSFVAARRLQEQAMTVEGIHDRDRAEVGPPASKRLRCRSDTTSRPEGKKPLDTLKDLPDAEDEATPNAALVVFLQCLTGLVTGLPIEWVLNRTSFTPMFGKGGYNTVTDGVLRVSKTLAPLSIVEAKKRVRYKRTAAIIMQEGCELVGWLKESSHSLPAFNNHLLLVSQDRHEIFLTFAAYTQAYKGYLEGEEARADSFLVMKTFGPWRTCDPAQMSDFGHILLAIVLVAKGAA</sequence>
<name>A0ABQ1BAU0_9EURO</name>
<dbReference type="EMBL" id="BLKG01000155">
    <property type="protein sequence ID" value="GFF97564.1"/>
    <property type="molecule type" value="Genomic_DNA"/>
</dbReference>
<feature type="compositionally biased region" description="Basic and acidic residues" evidence="1">
    <location>
        <begin position="145"/>
        <end position="166"/>
    </location>
</feature>